<dbReference type="PANTHER" id="PTHR10351">
    <property type="entry name" value="TRANSCRIPTION FACTOR BTF3 FAMILY MEMBER"/>
    <property type="match status" value="1"/>
</dbReference>
<evidence type="ECO:0000256" key="1">
    <source>
        <dbReference type="ARBA" id="ARBA00005296"/>
    </source>
</evidence>
<dbReference type="InterPro" id="IPR002715">
    <property type="entry name" value="Nas_poly-pep-assoc_cplx_dom"/>
</dbReference>
<evidence type="ECO:0000256" key="2">
    <source>
        <dbReference type="RuleBase" id="RU361272"/>
    </source>
</evidence>
<dbReference type="EMBL" id="JAMZMK010006423">
    <property type="protein sequence ID" value="KAI7748953.1"/>
    <property type="molecule type" value="Genomic_DNA"/>
</dbReference>
<keyword evidence="2" id="KW-0805">Transcription regulation</keyword>
<evidence type="ECO:0000313" key="5">
    <source>
        <dbReference type="EMBL" id="KAI7748953.1"/>
    </source>
</evidence>
<dbReference type="PROSITE" id="PS51151">
    <property type="entry name" value="NAC_AB"/>
    <property type="match status" value="1"/>
</dbReference>
<comment type="similarity">
    <text evidence="1 2">Belongs to the NAC-beta family.</text>
</comment>
<dbReference type="FunFam" id="2.20.70.30:FF:000001">
    <property type="entry name" value="Transcription factor BTF3 homolog"/>
    <property type="match status" value="1"/>
</dbReference>
<dbReference type="CDD" id="cd22055">
    <property type="entry name" value="NAC_BTF3"/>
    <property type="match status" value="1"/>
</dbReference>
<feature type="region of interest" description="Disordered" evidence="3">
    <location>
        <begin position="91"/>
        <end position="113"/>
    </location>
</feature>
<dbReference type="InterPro" id="IPR039370">
    <property type="entry name" value="BTF3"/>
</dbReference>
<protein>
    <recommendedName>
        <fullName evidence="2">Nascent polypeptide-associated complex subunit beta</fullName>
    </recommendedName>
</protein>
<feature type="domain" description="NAC-A/B" evidence="4">
    <location>
        <begin position="5"/>
        <end position="69"/>
    </location>
</feature>
<evidence type="ECO:0000313" key="6">
    <source>
        <dbReference type="Proteomes" id="UP001206925"/>
    </source>
</evidence>
<organism evidence="5 6">
    <name type="scientific">Ambrosia artemisiifolia</name>
    <name type="common">Common ragweed</name>
    <dbReference type="NCBI Taxonomy" id="4212"/>
    <lineage>
        <taxon>Eukaryota</taxon>
        <taxon>Viridiplantae</taxon>
        <taxon>Streptophyta</taxon>
        <taxon>Embryophyta</taxon>
        <taxon>Tracheophyta</taxon>
        <taxon>Spermatophyta</taxon>
        <taxon>Magnoliopsida</taxon>
        <taxon>eudicotyledons</taxon>
        <taxon>Gunneridae</taxon>
        <taxon>Pentapetalae</taxon>
        <taxon>asterids</taxon>
        <taxon>campanulids</taxon>
        <taxon>Asterales</taxon>
        <taxon>Asteraceae</taxon>
        <taxon>Asteroideae</taxon>
        <taxon>Heliantheae alliance</taxon>
        <taxon>Heliantheae</taxon>
        <taxon>Ambrosia</taxon>
    </lineage>
</organism>
<proteinExistence type="inferred from homology"/>
<dbReference type="InterPro" id="IPR038187">
    <property type="entry name" value="NAC_A/B_dom_sf"/>
</dbReference>
<dbReference type="Pfam" id="PF01849">
    <property type="entry name" value="NAC"/>
    <property type="match status" value="1"/>
</dbReference>
<gene>
    <name evidence="5" type="ORF">M8C21_016640</name>
</gene>
<keyword evidence="2" id="KW-0804">Transcription</keyword>
<keyword evidence="6" id="KW-1185">Reference proteome</keyword>
<sequence length="113" mass="12551">MHNSTNDDKELQSTLERIGVLTLPTMEEVNIFTDDTVIQILNPKVEASIQANTWVVSGTPQVKNFHDALAGVFNMLGPDHLAHLKKLTEQFQKQKSGTNPATTQYDDDEGLKS</sequence>
<dbReference type="Proteomes" id="UP001206925">
    <property type="component" value="Unassembled WGS sequence"/>
</dbReference>
<dbReference type="SMART" id="SM01407">
    <property type="entry name" value="NAC"/>
    <property type="match status" value="1"/>
</dbReference>
<feature type="compositionally biased region" description="Polar residues" evidence="3">
    <location>
        <begin position="91"/>
        <end position="104"/>
    </location>
</feature>
<dbReference type="Gene3D" id="2.20.70.30">
    <property type="entry name" value="Nascent polypeptide-associated complex domain"/>
    <property type="match status" value="1"/>
</dbReference>
<reference evidence="5" key="1">
    <citation type="submission" date="2022-06" db="EMBL/GenBank/DDBJ databases">
        <title>Uncovering the hologenomic basis of an extraordinary plant invasion.</title>
        <authorList>
            <person name="Bieker V.C."/>
            <person name="Martin M.D."/>
            <person name="Gilbert T."/>
            <person name="Hodgins K."/>
            <person name="Battlay P."/>
            <person name="Petersen B."/>
            <person name="Wilson J."/>
        </authorList>
    </citation>
    <scope>NUCLEOTIDE SEQUENCE</scope>
    <source>
        <strain evidence="5">AA19_3_7</strain>
        <tissue evidence="5">Leaf</tissue>
    </source>
</reference>
<comment type="subunit">
    <text evidence="2">Part of the nascent polypeptide-associated complex (NAC).</text>
</comment>
<accession>A0AAD5CVA6</accession>
<evidence type="ECO:0000259" key="4">
    <source>
        <dbReference type="PROSITE" id="PS51151"/>
    </source>
</evidence>
<evidence type="ECO:0000256" key="3">
    <source>
        <dbReference type="SAM" id="MobiDB-lite"/>
    </source>
</evidence>
<dbReference type="AlphaFoldDB" id="A0AAD5CVA6"/>
<name>A0AAD5CVA6_AMBAR</name>
<comment type="caution">
    <text evidence="5">The sequence shown here is derived from an EMBL/GenBank/DDBJ whole genome shotgun (WGS) entry which is preliminary data.</text>
</comment>